<accession>A0ABS0SDW3</accession>
<proteinExistence type="predicted"/>
<dbReference type="Proteomes" id="UP000601789">
    <property type="component" value="Unassembled WGS sequence"/>
</dbReference>
<gene>
    <name evidence="1" type="ORF">IOD40_12500</name>
</gene>
<dbReference type="RefSeq" id="WP_198476881.1">
    <property type="nucleotide sequence ID" value="NZ_JADGMQ010000008.1"/>
</dbReference>
<dbReference type="EMBL" id="JADGMQ010000008">
    <property type="protein sequence ID" value="MBI1621480.1"/>
    <property type="molecule type" value="Genomic_DNA"/>
</dbReference>
<name>A0ABS0SDW3_9HYPH</name>
<reference evidence="1 2" key="1">
    <citation type="submission" date="2020-10" db="EMBL/GenBank/DDBJ databases">
        <title>Aquamicrobium zhengzhouensis sp. nov., a exopolysaccharide producing bacterium isolated from farmland soil.</title>
        <authorList>
            <person name="Wang X."/>
        </authorList>
    </citation>
    <scope>NUCLEOTIDE SEQUENCE [LARGE SCALE GENOMIC DNA]</scope>
    <source>
        <strain evidence="2">cd-1</strain>
    </source>
</reference>
<comment type="caution">
    <text evidence="1">The sequence shown here is derived from an EMBL/GenBank/DDBJ whole genome shotgun (WGS) entry which is preliminary data.</text>
</comment>
<protein>
    <submittedName>
        <fullName evidence="1">Uncharacterized protein</fullName>
    </submittedName>
</protein>
<keyword evidence="2" id="KW-1185">Reference proteome</keyword>
<organism evidence="1 2">
    <name type="scientific">Aquamicrobium zhengzhouense</name>
    <dbReference type="NCBI Taxonomy" id="2781738"/>
    <lineage>
        <taxon>Bacteria</taxon>
        <taxon>Pseudomonadati</taxon>
        <taxon>Pseudomonadota</taxon>
        <taxon>Alphaproteobacteria</taxon>
        <taxon>Hyphomicrobiales</taxon>
        <taxon>Phyllobacteriaceae</taxon>
        <taxon>Aquamicrobium</taxon>
    </lineage>
</organism>
<evidence type="ECO:0000313" key="1">
    <source>
        <dbReference type="EMBL" id="MBI1621480.1"/>
    </source>
</evidence>
<evidence type="ECO:0000313" key="2">
    <source>
        <dbReference type="Proteomes" id="UP000601789"/>
    </source>
</evidence>
<sequence length="202" mass="22464">MKKELDRSKASFKLDLIETANADPMLTPADFKLLSAYVAVMAWPSHRTWLAASLAMAKTGLSHGQFWKSRGRLLGDNSEKRAYLIAVRSGGKVATYKLINPWRDEAIEHVDAMTAYHREAERQKKAGKRATSSIQNMEGQEVNLSLHRMEGQKAPCPSRICSSVPPENSSYYPSVITPSKNGVRDEVSLSSNVVPFNRKDIA</sequence>